<name>A0A1M7EWW8_9FLAO</name>
<accession>A0A1M7EWW8</accession>
<gene>
    <name evidence="1" type="ORF">SAMN05444484_103122</name>
</gene>
<protein>
    <submittedName>
        <fullName evidence="1">Uncharacterized protein</fullName>
    </submittedName>
</protein>
<dbReference type="STRING" id="946677.SAMN05444484_103122"/>
<dbReference type="EMBL" id="FRBT01000003">
    <property type="protein sequence ID" value="SHL96315.1"/>
    <property type="molecule type" value="Genomic_DNA"/>
</dbReference>
<evidence type="ECO:0000313" key="1">
    <source>
        <dbReference type="EMBL" id="SHL96315.1"/>
    </source>
</evidence>
<dbReference type="Proteomes" id="UP000184028">
    <property type="component" value="Unassembled WGS sequence"/>
</dbReference>
<reference evidence="2" key="1">
    <citation type="submission" date="2016-11" db="EMBL/GenBank/DDBJ databases">
        <authorList>
            <person name="Varghese N."/>
            <person name="Submissions S."/>
        </authorList>
    </citation>
    <scope>NUCLEOTIDE SEQUENCE [LARGE SCALE GENOMIC DNA]</scope>
    <source>
        <strain evidence="2">DSM 24724</strain>
    </source>
</reference>
<organism evidence="1 2">
    <name type="scientific">Flavobacterium chilense</name>
    <dbReference type="NCBI Taxonomy" id="946677"/>
    <lineage>
        <taxon>Bacteria</taxon>
        <taxon>Pseudomonadati</taxon>
        <taxon>Bacteroidota</taxon>
        <taxon>Flavobacteriia</taxon>
        <taxon>Flavobacteriales</taxon>
        <taxon>Flavobacteriaceae</taxon>
        <taxon>Flavobacterium</taxon>
    </lineage>
</organism>
<dbReference type="AlphaFoldDB" id="A0A1M7EWW8"/>
<proteinExistence type="predicted"/>
<evidence type="ECO:0000313" key="2">
    <source>
        <dbReference type="Proteomes" id="UP000184028"/>
    </source>
</evidence>
<sequence length="31" mass="3651">MTSHKHIAMCVYASETPFIDKVILCFYVFKK</sequence>
<keyword evidence="2" id="KW-1185">Reference proteome</keyword>